<dbReference type="EMBL" id="JABFUD020000023">
    <property type="protein sequence ID" value="KAI5061387.1"/>
    <property type="molecule type" value="Genomic_DNA"/>
</dbReference>
<dbReference type="InterPro" id="IPR006927">
    <property type="entry name" value="DUF639"/>
</dbReference>
<dbReference type="AlphaFoldDB" id="A0A9D4Z5K7"/>
<reference evidence="2" key="1">
    <citation type="submission" date="2021-01" db="EMBL/GenBank/DDBJ databases">
        <title>Adiantum capillus-veneris genome.</title>
        <authorList>
            <person name="Fang Y."/>
            <person name="Liao Q."/>
        </authorList>
    </citation>
    <scope>NUCLEOTIDE SEQUENCE</scope>
    <source>
        <strain evidence="2">H3</strain>
        <tissue evidence="2">Leaf</tissue>
    </source>
</reference>
<dbReference type="Proteomes" id="UP000886520">
    <property type="component" value="Chromosome 23"/>
</dbReference>
<evidence type="ECO:0000313" key="3">
    <source>
        <dbReference type="Proteomes" id="UP000886520"/>
    </source>
</evidence>
<keyword evidence="1" id="KW-0812">Transmembrane</keyword>
<feature type="transmembrane region" description="Helical" evidence="1">
    <location>
        <begin position="579"/>
        <end position="598"/>
    </location>
</feature>
<proteinExistence type="predicted"/>
<comment type="caution">
    <text evidence="2">The sequence shown here is derived from an EMBL/GenBank/DDBJ whole genome shotgun (WGS) entry which is preliminary data.</text>
</comment>
<evidence type="ECO:0000313" key="2">
    <source>
        <dbReference type="EMBL" id="KAI5061387.1"/>
    </source>
</evidence>
<dbReference type="OrthoDB" id="1903413at2759"/>
<accession>A0A9D4Z5K7</accession>
<organism evidence="2 3">
    <name type="scientific">Adiantum capillus-veneris</name>
    <name type="common">Maidenhair fern</name>
    <dbReference type="NCBI Taxonomy" id="13818"/>
    <lineage>
        <taxon>Eukaryota</taxon>
        <taxon>Viridiplantae</taxon>
        <taxon>Streptophyta</taxon>
        <taxon>Embryophyta</taxon>
        <taxon>Tracheophyta</taxon>
        <taxon>Polypodiopsida</taxon>
        <taxon>Polypodiidae</taxon>
        <taxon>Polypodiales</taxon>
        <taxon>Pteridineae</taxon>
        <taxon>Pteridaceae</taxon>
        <taxon>Vittarioideae</taxon>
        <taxon>Adiantum</taxon>
    </lineage>
</organism>
<keyword evidence="1" id="KW-0472">Membrane</keyword>
<dbReference type="PANTHER" id="PTHR31860:SF5">
    <property type="entry name" value="ARGH (DUF639)"/>
    <property type="match status" value="1"/>
</dbReference>
<dbReference type="Pfam" id="PF04842">
    <property type="entry name" value="DUF639"/>
    <property type="match status" value="1"/>
</dbReference>
<evidence type="ECO:0000256" key="1">
    <source>
        <dbReference type="SAM" id="Phobius"/>
    </source>
</evidence>
<keyword evidence="3" id="KW-1185">Reference proteome</keyword>
<feature type="transmembrane region" description="Helical" evidence="1">
    <location>
        <begin position="661"/>
        <end position="690"/>
    </location>
</feature>
<sequence length="737" mass="82487">MSGKLTDLFFKSLSKHGSSKKAQEKQEAKKPAYCKPGLFRDEKGEIPEYPPESKEKRIKHLSQTANSVAIYSAKVLSTTVNNLWHDFTHTIQAVGVKGHLEYGRSFVEYCCFEAFSILTSYEDHLHDINFRRYSFDCMVAWETPTTTSQQLIVQEGNYETRAKEEEDDDDASIFYTDLMPLLIDVQDTFGIDAFVRVAPCVTIVADTVTAYSQFETLTASTSGRMPFPIYEKYLGALEKHVKELKAKHGYAHVHNLPVSEEELVLEVDGVSQTVIQHVGSKAFSGRLTLTDCALYFEPSSIMSYRDAVKFNLAADLNHEVSPDLSGPWGSRIFDKALTYKNSSLDTPIVFEFPDLIGSARRDYWLALIQEVIDCHMFIRKYHMEETCQPEAIARAVLGIIRLQAMRDCVQVMPTKPGALLVYSSAEGFLSWGDLVLEALANTIKNATLHITEEEAKSAFDKSDGSIAVPNTAVKLLQCLLVWRDCKPSTVIYKVKPGELTPLERAVIEARSLSQQTQKVKALEEEVKLDGVGTNVAVMNELLKPVIAFALWFRNVLSWNRPLETFHFAVILAYIIYKDWVGYLIPFAVAAAGAFIIWLRVTNKASKYQEIVVQGPSGGVSLDQVVTVQRAVSQFQGILQATNVGLLKMWALALSVNPEATNLLVCVLFGLALVLAMIPFRVLALAIHVAIFTSTFKNKTSGSKLHRRLRELWHSIPPLPVRIVESKEEKDIREAVQG</sequence>
<keyword evidence="1" id="KW-1133">Transmembrane helix</keyword>
<name>A0A9D4Z5K7_ADICA</name>
<protein>
    <submittedName>
        <fullName evidence="2">Uncharacterized protein</fullName>
    </submittedName>
</protein>
<dbReference type="PANTHER" id="PTHR31860">
    <property type="entry name" value="HEAT-INDUCIBLE TRANSCRIPTION REPRESSOR (DUF639)-RELATED"/>
    <property type="match status" value="1"/>
</dbReference>
<gene>
    <name evidence="2" type="ORF">GOP47_0023892</name>
</gene>